<protein>
    <submittedName>
        <fullName evidence="1">Uncharacterized protein</fullName>
    </submittedName>
</protein>
<sequence>MALPAQAEASNAALLGVHFGSPRPGSWPVVVTPSGFGDRNRADQLDHAVLAHCARLSTNDADRQKSIGAPRRRR</sequence>
<accession>A0A1V4I229</accession>
<dbReference type="STRING" id="29421.B2M20_01870"/>
<organism evidence="1 2">
    <name type="scientific">Nitrobacter vulgaris</name>
    <dbReference type="NCBI Taxonomy" id="29421"/>
    <lineage>
        <taxon>Bacteria</taxon>
        <taxon>Pseudomonadati</taxon>
        <taxon>Pseudomonadota</taxon>
        <taxon>Alphaproteobacteria</taxon>
        <taxon>Hyphomicrobiales</taxon>
        <taxon>Nitrobacteraceae</taxon>
        <taxon>Nitrobacter</taxon>
    </lineage>
</organism>
<evidence type="ECO:0000313" key="1">
    <source>
        <dbReference type="EMBL" id="OPH84276.1"/>
    </source>
</evidence>
<keyword evidence="2" id="KW-1185">Reference proteome</keyword>
<dbReference type="EMBL" id="MWPQ01000005">
    <property type="protein sequence ID" value="OPH84276.1"/>
    <property type="molecule type" value="Genomic_DNA"/>
</dbReference>
<dbReference type="AlphaFoldDB" id="A0A1V4I229"/>
<evidence type="ECO:0000313" key="2">
    <source>
        <dbReference type="Proteomes" id="UP000189940"/>
    </source>
</evidence>
<reference evidence="1 2" key="1">
    <citation type="submission" date="2017-02" db="EMBL/GenBank/DDBJ databases">
        <title>Genome sequence of the nitrite-oxidizing bacterium Nitrobacter vulgaris strain Ab1.</title>
        <authorList>
            <person name="Mellbye B.L."/>
            <person name="Davis E.W."/>
            <person name="Spieck E."/>
            <person name="Chang J.H."/>
            <person name="Bottomley P.J."/>
            <person name="Sayavedra-Soto L.A."/>
        </authorList>
    </citation>
    <scope>NUCLEOTIDE SEQUENCE [LARGE SCALE GENOMIC DNA]</scope>
    <source>
        <strain evidence="1 2">Ab1</strain>
    </source>
</reference>
<gene>
    <name evidence="1" type="ORF">B2M20_01870</name>
</gene>
<proteinExistence type="predicted"/>
<comment type="caution">
    <text evidence="1">The sequence shown here is derived from an EMBL/GenBank/DDBJ whole genome shotgun (WGS) entry which is preliminary data.</text>
</comment>
<name>A0A1V4I229_NITVU</name>
<dbReference type="Proteomes" id="UP000189940">
    <property type="component" value="Unassembled WGS sequence"/>
</dbReference>